<organism evidence="6 7">
    <name type="scientific">Streptomyces cinnamoneus</name>
    <name type="common">Streptoverticillium cinnamoneum</name>
    <dbReference type="NCBI Taxonomy" id="53446"/>
    <lineage>
        <taxon>Bacteria</taxon>
        <taxon>Bacillati</taxon>
        <taxon>Actinomycetota</taxon>
        <taxon>Actinomycetes</taxon>
        <taxon>Kitasatosporales</taxon>
        <taxon>Streptomycetaceae</taxon>
        <taxon>Streptomyces</taxon>
        <taxon>Streptomyces cinnamoneus group</taxon>
    </lineage>
</organism>
<dbReference type="Gene3D" id="1.10.1200.10">
    <property type="entry name" value="ACP-like"/>
    <property type="match status" value="1"/>
</dbReference>
<evidence type="ECO:0000256" key="2">
    <source>
        <dbReference type="ARBA" id="ARBA00006432"/>
    </source>
</evidence>
<evidence type="ECO:0000259" key="5">
    <source>
        <dbReference type="PROSITE" id="PS50075"/>
    </source>
</evidence>
<dbReference type="Pfam" id="PF13193">
    <property type="entry name" value="AMP-binding_C"/>
    <property type="match status" value="1"/>
</dbReference>
<dbReference type="AlphaFoldDB" id="A0A2G1XLP4"/>
<dbReference type="CDD" id="cd19544">
    <property type="entry name" value="E-C_NRPS"/>
    <property type="match status" value="1"/>
</dbReference>
<accession>A0A2G1XLP4</accession>
<dbReference type="InterPro" id="IPR025110">
    <property type="entry name" value="AMP-bd_C"/>
</dbReference>
<dbReference type="Gene3D" id="3.40.50.980">
    <property type="match status" value="2"/>
</dbReference>
<dbReference type="InterPro" id="IPR045851">
    <property type="entry name" value="AMP-bd_C_sf"/>
</dbReference>
<dbReference type="Pfam" id="PF00550">
    <property type="entry name" value="PP-binding"/>
    <property type="match status" value="1"/>
</dbReference>
<reference evidence="6 7" key="1">
    <citation type="journal article" date="2017" name="Biochemistry">
        <title>Identification of the Biosynthetic Pathway for the Antibiotic Bicyclomycin.</title>
        <authorList>
            <person name="Patteson J."/>
            <person name="Cai W."/>
            <person name="Johnson R.A."/>
            <person name="Santa Maria K."/>
            <person name="Li B."/>
        </authorList>
    </citation>
    <scope>NUCLEOTIDE SEQUENCE [LARGE SCALE GENOMIC DNA]</scope>
    <source>
        <strain evidence="6 7">ATCC 21532</strain>
    </source>
</reference>
<dbReference type="Pfam" id="PF00501">
    <property type="entry name" value="AMP-binding"/>
    <property type="match status" value="1"/>
</dbReference>
<dbReference type="GO" id="GO:0003824">
    <property type="term" value="F:catalytic activity"/>
    <property type="evidence" value="ECO:0007669"/>
    <property type="project" value="InterPro"/>
</dbReference>
<dbReference type="InterPro" id="IPR001242">
    <property type="entry name" value="Condensation_dom"/>
</dbReference>
<dbReference type="EMBL" id="NHZO01000097">
    <property type="protein sequence ID" value="PHQ52168.1"/>
    <property type="molecule type" value="Genomic_DNA"/>
</dbReference>
<dbReference type="Gene3D" id="3.30.300.30">
    <property type="match status" value="1"/>
</dbReference>
<dbReference type="GO" id="GO:0044550">
    <property type="term" value="P:secondary metabolite biosynthetic process"/>
    <property type="evidence" value="ECO:0007669"/>
    <property type="project" value="TreeGrafter"/>
</dbReference>
<evidence type="ECO:0000313" key="6">
    <source>
        <dbReference type="EMBL" id="PHQ52168.1"/>
    </source>
</evidence>
<sequence length="909" mass="97337">MGRPGLTAERFVACPFVSGERMYRTGDRVRWTADGQLVFAGRVDDQVKIRGFRVEPGEIEAVLGAHPQVGQATVVVREDAPGDKRLAAYVVPVDGVGDGELTDAVRTYVADRLPAYMVPATFTELATLPLTVNGKVDRSALPAPDFVATAAGTTGRAPANAQEELLCEAFAEVLGLPTVGVDDNFFTLGGHSLLAVSLVEWLRARGVSVSVQALFQTSTPAGLAAVAGHEWKAVPPNRIPEGAGEITPEMLPLVDLTEAEIARVVATVPGGAANVADVYPLAPLQEGIFFHHLMADQDSGDVYVLPFALAFDTRERLDGFLTALQWVVDRHDIYRTAIVWEGLREPVQVVARHVDLPVTEIVLDEEGPEPVDQLLQAAGSWMDLRCAPLLRMTVAAEAGADGRWLALLRLHHIMQDHTALDVLLGELRAFLTGDEEALPEPLPFREFVTQARLGVSREEHERYFAALLGDVTETTAPYGLLDVHGDGSASVRARMRVEDALAQRVREAARSWGVSPATVFHLAWARVLATVSGRDDVVFGTVLFGRMNAGAGADRIPGLFMNTLPVRVHVDGTGVGDALRSMRSLLAELVAHEHVPLTLVQAASGVSGGSPLFTSIFNYRYSPQAGPEPDDMDDMLEGVQTLYSREHTNFPVDVAVDVDTTGFTITVDAVPPADPTHVGELLHTCLESLITSLERDPGARFDAVGVLGGVERRRVLVEWNGSAVVGPAVTVPDLFAGQVARTPGAVAVVCGGREVSYGELDERANRLARLLIGRGVGPESVVGVVLGRSPELLVAILAVLKAGGAYLSVDAGLPVERIGFVLGDAAPVVVLTDQTSAGVVRAGGAVPVVVMDDPRVSGELLGLSGRRLGMRTGLVCCWLVIQRMCCIRRGRRGGLRVWWFRMGLLRICR</sequence>
<dbReference type="FunFam" id="3.30.300.30:FF:000010">
    <property type="entry name" value="Enterobactin synthetase component F"/>
    <property type="match status" value="1"/>
</dbReference>
<keyword evidence="4" id="KW-0597">Phosphoprotein</keyword>
<feature type="domain" description="Carrier" evidence="5">
    <location>
        <begin position="157"/>
        <end position="231"/>
    </location>
</feature>
<evidence type="ECO:0000256" key="4">
    <source>
        <dbReference type="ARBA" id="ARBA00022553"/>
    </source>
</evidence>
<dbReference type="PANTHER" id="PTHR45527">
    <property type="entry name" value="NONRIBOSOMAL PEPTIDE SYNTHETASE"/>
    <property type="match status" value="1"/>
</dbReference>
<dbReference type="InterPro" id="IPR009081">
    <property type="entry name" value="PP-bd_ACP"/>
</dbReference>
<dbReference type="SUPFAM" id="SSF56801">
    <property type="entry name" value="Acetyl-CoA synthetase-like"/>
    <property type="match status" value="2"/>
</dbReference>
<dbReference type="PROSITE" id="PS50075">
    <property type="entry name" value="CARRIER"/>
    <property type="match status" value="1"/>
</dbReference>
<dbReference type="GO" id="GO:0017000">
    <property type="term" value="P:antibiotic biosynthetic process"/>
    <property type="evidence" value="ECO:0007669"/>
    <property type="project" value="UniProtKB-ARBA"/>
</dbReference>
<dbReference type="Gene3D" id="3.30.559.10">
    <property type="entry name" value="Chloramphenicol acetyltransferase-like domain"/>
    <property type="match status" value="1"/>
</dbReference>
<protein>
    <recommendedName>
        <fullName evidence="5">Carrier domain-containing protein</fullName>
    </recommendedName>
</protein>
<dbReference type="Gene3D" id="3.30.559.30">
    <property type="entry name" value="Nonribosomal peptide synthetase, condensation domain"/>
    <property type="match status" value="1"/>
</dbReference>
<dbReference type="GO" id="GO:0005737">
    <property type="term" value="C:cytoplasm"/>
    <property type="evidence" value="ECO:0007669"/>
    <property type="project" value="TreeGrafter"/>
</dbReference>
<dbReference type="Proteomes" id="UP000222531">
    <property type="component" value="Unassembled WGS sequence"/>
</dbReference>
<dbReference type="FunFam" id="1.10.1200.10:FF:000005">
    <property type="entry name" value="Nonribosomal peptide synthetase 1"/>
    <property type="match status" value="1"/>
</dbReference>
<comment type="similarity">
    <text evidence="2">Belongs to the ATP-dependent AMP-binding enzyme family.</text>
</comment>
<dbReference type="PANTHER" id="PTHR45527:SF1">
    <property type="entry name" value="FATTY ACID SYNTHASE"/>
    <property type="match status" value="1"/>
</dbReference>
<keyword evidence="7" id="KW-1185">Reference proteome</keyword>
<dbReference type="InterPro" id="IPR000873">
    <property type="entry name" value="AMP-dep_synth/lig_dom"/>
</dbReference>
<dbReference type="GO" id="GO:0008610">
    <property type="term" value="P:lipid biosynthetic process"/>
    <property type="evidence" value="ECO:0007669"/>
    <property type="project" value="UniProtKB-ARBA"/>
</dbReference>
<evidence type="ECO:0000256" key="3">
    <source>
        <dbReference type="ARBA" id="ARBA00022450"/>
    </source>
</evidence>
<proteinExistence type="inferred from homology"/>
<name>A0A2G1XLP4_STRCJ</name>
<dbReference type="GO" id="GO:0043041">
    <property type="term" value="P:amino acid activation for nonribosomal peptide biosynthetic process"/>
    <property type="evidence" value="ECO:0007669"/>
    <property type="project" value="TreeGrafter"/>
</dbReference>
<keyword evidence="3" id="KW-0596">Phosphopantetheine</keyword>
<dbReference type="GO" id="GO:0031177">
    <property type="term" value="F:phosphopantetheine binding"/>
    <property type="evidence" value="ECO:0007669"/>
    <property type="project" value="InterPro"/>
</dbReference>
<dbReference type="Gene3D" id="2.30.38.10">
    <property type="entry name" value="Luciferase, Domain 3"/>
    <property type="match status" value="1"/>
</dbReference>
<dbReference type="InterPro" id="IPR036736">
    <property type="entry name" value="ACP-like_sf"/>
</dbReference>
<dbReference type="SUPFAM" id="SSF47336">
    <property type="entry name" value="ACP-like"/>
    <property type="match status" value="1"/>
</dbReference>
<dbReference type="Pfam" id="PF00668">
    <property type="entry name" value="Condensation"/>
    <property type="match status" value="1"/>
</dbReference>
<dbReference type="InterPro" id="IPR020806">
    <property type="entry name" value="PKS_PP-bd"/>
</dbReference>
<dbReference type="SMART" id="SM00823">
    <property type="entry name" value="PKS_PP"/>
    <property type="match status" value="1"/>
</dbReference>
<evidence type="ECO:0000256" key="1">
    <source>
        <dbReference type="ARBA" id="ARBA00001957"/>
    </source>
</evidence>
<dbReference type="SUPFAM" id="SSF52777">
    <property type="entry name" value="CoA-dependent acyltransferases"/>
    <property type="match status" value="2"/>
</dbReference>
<dbReference type="InterPro" id="IPR023213">
    <property type="entry name" value="CAT-like_dom_sf"/>
</dbReference>
<evidence type="ECO:0000313" key="7">
    <source>
        <dbReference type="Proteomes" id="UP000222531"/>
    </source>
</evidence>
<comment type="cofactor">
    <cofactor evidence="1">
        <name>pantetheine 4'-phosphate</name>
        <dbReference type="ChEBI" id="CHEBI:47942"/>
    </cofactor>
</comment>
<comment type="caution">
    <text evidence="6">The sequence shown here is derived from an EMBL/GenBank/DDBJ whole genome shotgun (WGS) entry which is preliminary data.</text>
</comment>
<gene>
    <name evidence="6" type="ORF">BLA24_09645</name>
</gene>